<keyword evidence="2" id="KW-1185">Reference proteome</keyword>
<evidence type="ECO:0000313" key="1">
    <source>
        <dbReference type="EMBL" id="KAI4454941.1"/>
    </source>
</evidence>
<keyword evidence="1" id="KW-0378">Hydrolase</keyword>
<gene>
    <name evidence="1" type="ORF">MML48_9g00019682</name>
</gene>
<reference evidence="1" key="1">
    <citation type="submission" date="2022-04" db="EMBL/GenBank/DDBJ databases">
        <title>Chromosome-scale genome assembly of Holotrichia oblita Faldermann.</title>
        <authorList>
            <person name="Rongchong L."/>
        </authorList>
    </citation>
    <scope>NUCLEOTIDE SEQUENCE</scope>
    <source>
        <strain evidence="1">81SQS9</strain>
    </source>
</reference>
<protein>
    <submittedName>
        <fullName evidence="1">Dde superfamily endonuclease</fullName>
    </submittedName>
</protein>
<proteinExistence type="predicted"/>
<evidence type="ECO:0000313" key="2">
    <source>
        <dbReference type="Proteomes" id="UP001056778"/>
    </source>
</evidence>
<sequence>MDEKGCRLTIHHQQTVLAKKGAKRVHLQSSEHAERVTIAGCVNALGSAIPPIIIFKGKRLKPELYDNLPSGSLVEKSAKGYMTNKLFKEFLEHLARYKSAGKCLLIFGGTACHLDLSVVEVADSLDISLYCLSSNTTHELQPR</sequence>
<comment type="caution">
    <text evidence="1">The sequence shown here is derived from an EMBL/GenBank/DDBJ whole genome shotgun (WGS) entry which is preliminary data.</text>
</comment>
<dbReference type="EMBL" id="CM043023">
    <property type="protein sequence ID" value="KAI4454941.1"/>
    <property type="molecule type" value="Genomic_DNA"/>
</dbReference>
<keyword evidence="1" id="KW-0540">Nuclease</keyword>
<accession>A0ACB9SK22</accession>
<keyword evidence="1" id="KW-0255">Endonuclease</keyword>
<organism evidence="1 2">
    <name type="scientific">Holotrichia oblita</name>
    <name type="common">Chafer beetle</name>
    <dbReference type="NCBI Taxonomy" id="644536"/>
    <lineage>
        <taxon>Eukaryota</taxon>
        <taxon>Metazoa</taxon>
        <taxon>Ecdysozoa</taxon>
        <taxon>Arthropoda</taxon>
        <taxon>Hexapoda</taxon>
        <taxon>Insecta</taxon>
        <taxon>Pterygota</taxon>
        <taxon>Neoptera</taxon>
        <taxon>Endopterygota</taxon>
        <taxon>Coleoptera</taxon>
        <taxon>Polyphaga</taxon>
        <taxon>Scarabaeiformia</taxon>
        <taxon>Scarabaeidae</taxon>
        <taxon>Melolonthinae</taxon>
        <taxon>Holotrichia</taxon>
    </lineage>
</organism>
<name>A0ACB9SK22_HOLOL</name>
<dbReference type="Proteomes" id="UP001056778">
    <property type="component" value="Chromosome 9"/>
</dbReference>